<gene>
    <name evidence="1" type="ORF">CLUG_04077</name>
</gene>
<name>C4Y4T9_CLAL4</name>
<accession>C4Y4T9</accession>
<organism evidence="1 2">
    <name type="scientific">Clavispora lusitaniae (strain ATCC 42720)</name>
    <name type="common">Yeast</name>
    <name type="synonym">Candida lusitaniae</name>
    <dbReference type="NCBI Taxonomy" id="306902"/>
    <lineage>
        <taxon>Eukaryota</taxon>
        <taxon>Fungi</taxon>
        <taxon>Dikarya</taxon>
        <taxon>Ascomycota</taxon>
        <taxon>Saccharomycotina</taxon>
        <taxon>Pichiomycetes</taxon>
        <taxon>Metschnikowiaceae</taxon>
        <taxon>Clavispora</taxon>
    </lineage>
</organism>
<dbReference type="HOGENOM" id="CLU_1440909_0_0_1"/>
<dbReference type="EMBL" id="CH408079">
    <property type="protein sequence ID" value="EEQ39950.1"/>
    <property type="molecule type" value="Genomic_DNA"/>
</dbReference>
<dbReference type="VEuPathDB" id="FungiDB:CLUG_04077"/>
<dbReference type="Proteomes" id="UP000007703">
    <property type="component" value="Unassembled WGS sequence"/>
</dbReference>
<proteinExistence type="predicted"/>
<sequence length="188" mass="21433">MNDTLRPLVIGAVVIAFSPTEDQPYSLLILRLKPASSINIQFSEKLSLSPYSFAHSYLWSLISSRLLLAGHLDILLRLNLHTFVAKLWTVVASTSKSEKCVSRLFNIISNVIEASSATKDFMKSICFWLSKGLRPRFFKGSSVPWMLIYTVLFHFFSTDTPFEGLLRAFWSQHMQSILPQLYRARISP</sequence>
<evidence type="ECO:0000313" key="1">
    <source>
        <dbReference type="EMBL" id="EEQ39950.1"/>
    </source>
</evidence>
<dbReference type="InParanoid" id="C4Y4T9"/>
<evidence type="ECO:0000313" key="2">
    <source>
        <dbReference type="Proteomes" id="UP000007703"/>
    </source>
</evidence>
<dbReference type="AlphaFoldDB" id="C4Y4T9"/>
<dbReference type="KEGG" id="clu:CLUG_04077"/>
<protein>
    <submittedName>
        <fullName evidence="1">Uncharacterized protein</fullName>
    </submittedName>
</protein>
<reference evidence="1 2" key="1">
    <citation type="journal article" date="2009" name="Nature">
        <title>Evolution of pathogenicity and sexual reproduction in eight Candida genomes.</title>
        <authorList>
            <person name="Butler G."/>
            <person name="Rasmussen M.D."/>
            <person name="Lin M.F."/>
            <person name="Santos M.A."/>
            <person name="Sakthikumar S."/>
            <person name="Munro C.A."/>
            <person name="Rheinbay E."/>
            <person name="Grabherr M."/>
            <person name="Forche A."/>
            <person name="Reedy J.L."/>
            <person name="Agrafioti I."/>
            <person name="Arnaud M.B."/>
            <person name="Bates S."/>
            <person name="Brown A.J."/>
            <person name="Brunke S."/>
            <person name="Costanzo M.C."/>
            <person name="Fitzpatrick D.A."/>
            <person name="de Groot P.W."/>
            <person name="Harris D."/>
            <person name="Hoyer L.L."/>
            <person name="Hube B."/>
            <person name="Klis F.M."/>
            <person name="Kodira C."/>
            <person name="Lennard N."/>
            <person name="Logue M.E."/>
            <person name="Martin R."/>
            <person name="Neiman A.M."/>
            <person name="Nikolaou E."/>
            <person name="Quail M.A."/>
            <person name="Quinn J."/>
            <person name="Santos M.C."/>
            <person name="Schmitzberger F.F."/>
            <person name="Sherlock G."/>
            <person name="Shah P."/>
            <person name="Silverstein K.A."/>
            <person name="Skrzypek M.S."/>
            <person name="Soll D."/>
            <person name="Staggs R."/>
            <person name="Stansfield I."/>
            <person name="Stumpf M.P."/>
            <person name="Sudbery P.E."/>
            <person name="Srikantha T."/>
            <person name="Zeng Q."/>
            <person name="Berman J."/>
            <person name="Berriman M."/>
            <person name="Heitman J."/>
            <person name="Gow N.A."/>
            <person name="Lorenz M.C."/>
            <person name="Birren B.W."/>
            <person name="Kellis M."/>
            <person name="Cuomo C.A."/>
        </authorList>
    </citation>
    <scope>NUCLEOTIDE SEQUENCE [LARGE SCALE GENOMIC DNA]</scope>
    <source>
        <strain evidence="1 2">ATCC 42720</strain>
    </source>
</reference>